<evidence type="ECO:0000256" key="2">
    <source>
        <dbReference type="ARBA" id="ARBA00012438"/>
    </source>
</evidence>
<dbReference type="Gene3D" id="3.30.565.10">
    <property type="entry name" value="Histidine kinase-like ATPase, C-terminal domain"/>
    <property type="match status" value="1"/>
</dbReference>
<dbReference type="InterPro" id="IPR005467">
    <property type="entry name" value="His_kinase_dom"/>
</dbReference>
<dbReference type="PANTHER" id="PTHR43065:SF51">
    <property type="entry name" value="HISTIDINE KINASE"/>
    <property type="match status" value="1"/>
</dbReference>
<feature type="transmembrane region" description="Helical" evidence="3">
    <location>
        <begin position="41"/>
        <end position="60"/>
    </location>
</feature>
<name>A0A8J6ITW2_9ALTE</name>
<dbReference type="GO" id="GO:0000155">
    <property type="term" value="F:phosphorelay sensor kinase activity"/>
    <property type="evidence" value="ECO:0007669"/>
    <property type="project" value="InterPro"/>
</dbReference>
<evidence type="ECO:0000256" key="3">
    <source>
        <dbReference type="SAM" id="Phobius"/>
    </source>
</evidence>
<dbReference type="AlphaFoldDB" id="A0A8J6ITW2"/>
<dbReference type="EMBL" id="JACNEP010000004">
    <property type="protein sequence ID" value="MBC3765543.1"/>
    <property type="molecule type" value="Genomic_DNA"/>
</dbReference>
<reference evidence="5" key="2">
    <citation type="submission" date="2020-08" db="EMBL/GenBank/DDBJ databases">
        <authorList>
            <person name="Lai Q."/>
        </authorList>
    </citation>
    <scope>NUCLEOTIDE SEQUENCE</scope>
    <source>
        <strain evidence="5">S27-2</strain>
    </source>
</reference>
<sequence length="422" mass="47169">MRSEKASSLEHYLAWRLGILSLLMVIAVSTMVYLLSHNLGLSVTTFIFSALLALLISLQITSTVKSGFKRATIQLDAISEDNFAHVVKQQFEHGIVGQFHSQLQLLSEQLQTQKSRYDQHVFLVYQLISQLGIPVLVFNHQQQLTFANESSHLLFNQPWQSLVYSTANALGLNKTDQWRFKQGDNGWKIRSSQFIEEGETQELLIFIDIQAELKQQQMLAWQQIVRVLSHEIGNSLAPVSSLAQSLSSEINEQRQLSALALIIERCEHLQQFVGNYASLSKGIQLQPDTFKSQAFFSGLAELYPEVKLGLNIQLENIYADQTLLQQVFINLIKNAIEAGASQLTLTVDMQNQQQQFELIDNGNGILNDENLFVPLYTTKVSGQGIGLSFCQNVIEQQGGSISLKNHPDGGAVATIGLPLKPQ</sequence>
<evidence type="ECO:0000256" key="1">
    <source>
        <dbReference type="ARBA" id="ARBA00000085"/>
    </source>
</evidence>
<dbReference type="SUPFAM" id="SSF55874">
    <property type="entry name" value="ATPase domain of HSP90 chaperone/DNA topoisomerase II/histidine kinase"/>
    <property type="match status" value="1"/>
</dbReference>
<dbReference type="PRINTS" id="PR00344">
    <property type="entry name" value="BCTRLSENSOR"/>
</dbReference>
<dbReference type="InterPro" id="IPR003594">
    <property type="entry name" value="HATPase_dom"/>
</dbReference>
<dbReference type="PANTHER" id="PTHR43065">
    <property type="entry name" value="SENSOR HISTIDINE KINASE"/>
    <property type="match status" value="1"/>
</dbReference>
<dbReference type="Pfam" id="PF02518">
    <property type="entry name" value="HATPase_c"/>
    <property type="match status" value="1"/>
</dbReference>
<protein>
    <recommendedName>
        <fullName evidence="2">histidine kinase</fullName>
        <ecNumber evidence="2">2.7.13.3</ecNumber>
    </recommendedName>
</protein>
<dbReference type="PROSITE" id="PS50109">
    <property type="entry name" value="HIS_KIN"/>
    <property type="match status" value="1"/>
</dbReference>
<dbReference type="InterPro" id="IPR036097">
    <property type="entry name" value="HisK_dim/P_sf"/>
</dbReference>
<keyword evidence="3" id="KW-0812">Transmembrane</keyword>
<feature type="transmembrane region" description="Helical" evidence="3">
    <location>
        <begin position="12"/>
        <end position="35"/>
    </location>
</feature>
<dbReference type="EC" id="2.7.13.3" evidence="2"/>
<comment type="caution">
    <text evidence="5">The sequence shown here is derived from an EMBL/GenBank/DDBJ whole genome shotgun (WGS) entry which is preliminary data.</text>
</comment>
<evidence type="ECO:0000259" key="4">
    <source>
        <dbReference type="PROSITE" id="PS50109"/>
    </source>
</evidence>
<dbReference type="RefSeq" id="WP_186506017.1">
    <property type="nucleotide sequence ID" value="NZ_JACNEP010000004.1"/>
</dbReference>
<dbReference type="InterPro" id="IPR004358">
    <property type="entry name" value="Sig_transdc_His_kin-like_C"/>
</dbReference>
<dbReference type="InterPro" id="IPR036890">
    <property type="entry name" value="HATPase_C_sf"/>
</dbReference>
<dbReference type="SMART" id="SM00387">
    <property type="entry name" value="HATPase_c"/>
    <property type="match status" value="1"/>
</dbReference>
<keyword evidence="3" id="KW-1133">Transmembrane helix</keyword>
<feature type="domain" description="Histidine kinase" evidence="4">
    <location>
        <begin position="227"/>
        <end position="421"/>
    </location>
</feature>
<proteinExistence type="predicted"/>
<dbReference type="SUPFAM" id="SSF47384">
    <property type="entry name" value="Homodimeric domain of signal transducing histidine kinase"/>
    <property type="match status" value="1"/>
</dbReference>
<dbReference type="Proteomes" id="UP000601768">
    <property type="component" value="Unassembled WGS sequence"/>
</dbReference>
<gene>
    <name evidence="5" type="ORF">H8B19_06620</name>
</gene>
<evidence type="ECO:0000313" key="6">
    <source>
        <dbReference type="Proteomes" id="UP000601768"/>
    </source>
</evidence>
<reference evidence="5" key="1">
    <citation type="journal article" date="2018" name="Int. J. Syst. Evol. Microbiol.">
        <title>Neptunicella marina gen. nov., sp. nov., isolated from surface seawater.</title>
        <authorList>
            <person name="Liu X."/>
            <person name="Lai Q."/>
            <person name="Du Y."/>
            <person name="Zhang X."/>
            <person name="Liu Z."/>
            <person name="Sun F."/>
            <person name="Shao Z."/>
        </authorList>
    </citation>
    <scope>NUCLEOTIDE SEQUENCE</scope>
    <source>
        <strain evidence="5">S27-2</strain>
    </source>
</reference>
<comment type="catalytic activity">
    <reaction evidence="1">
        <text>ATP + protein L-histidine = ADP + protein N-phospho-L-histidine.</text>
        <dbReference type="EC" id="2.7.13.3"/>
    </reaction>
</comment>
<evidence type="ECO:0000313" key="5">
    <source>
        <dbReference type="EMBL" id="MBC3765543.1"/>
    </source>
</evidence>
<keyword evidence="6" id="KW-1185">Reference proteome</keyword>
<keyword evidence="3" id="KW-0472">Membrane</keyword>
<accession>A0A8J6ITW2</accession>
<dbReference type="Gene3D" id="1.10.287.130">
    <property type="match status" value="1"/>
</dbReference>
<organism evidence="5 6">
    <name type="scientific">Neptunicella marina</name>
    <dbReference type="NCBI Taxonomy" id="2125989"/>
    <lineage>
        <taxon>Bacteria</taxon>
        <taxon>Pseudomonadati</taxon>
        <taxon>Pseudomonadota</taxon>
        <taxon>Gammaproteobacteria</taxon>
        <taxon>Alteromonadales</taxon>
        <taxon>Alteromonadaceae</taxon>
        <taxon>Neptunicella</taxon>
    </lineage>
</organism>